<dbReference type="Proteomes" id="UP001497444">
    <property type="component" value="Unassembled WGS sequence"/>
</dbReference>
<gene>
    <name evidence="3" type="ORF">CSSPJE1EN1_LOCUS26765</name>
</gene>
<dbReference type="Pfam" id="PF00005">
    <property type="entry name" value="ABC_tran"/>
    <property type="match status" value="1"/>
</dbReference>
<dbReference type="CDD" id="cd03263">
    <property type="entry name" value="ABC_subfamily_A"/>
    <property type="match status" value="1"/>
</dbReference>
<feature type="domain" description="ABC transporter" evidence="2">
    <location>
        <begin position="1"/>
        <end position="122"/>
    </location>
</feature>
<accession>A0ABP0VB87</accession>
<evidence type="ECO:0000313" key="3">
    <source>
        <dbReference type="EMBL" id="CAK9251387.1"/>
    </source>
</evidence>
<dbReference type="InterPro" id="IPR003439">
    <property type="entry name" value="ABC_transporter-like_ATP-bd"/>
</dbReference>
<dbReference type="InterPro" id="IPR027417">
    <property type="entry name" value="P-loop_NTPase"/>
</dbReference>
<evidence type="ECO:0000256" key="1">
    <source>
        <dbReference type="ARBA" id="ARBA00008526"/>
    </source>
</evidence>
<evidence type="ECO:0000259" key="2">
    <source>
        <dbReference type="Pfam" id="PF00005"/>
    </source>
</evidence>
<dbReference type="Gene3D" id="3.40.50.300">
    <property type="entry name" value="P-loop containing nucleotide triphosphate hydrolases"/>
    <property type="match status" value="1"/>
</dbReference>
<feature type="non-terminal residue" evidence="3">
    <location>
        <position position="1"/>
    </location>
</feature>
<reference evidence="3" key="1">
    <citation type="submission" date="2024-02" db="EMBL/GenBank/DDBJ databases">
        <authorList>
            <consortium name="ELIXIR-Norway"/>
            <consortium name="Elixir Norway"/>
        </authorList>
    </citation>
    <scope>NUCLEOTIDE SEQUENCE</scope>
</reference>
<comment type="similarity">
    <text evidence="1">Belongs to the ABC transporter superfamily. ABCA family. CPR flippase (TC 3.A.1.211) subfamily.</text>
</comment>
<dbReference type="SUPFAM" id="SSF52540">
    <property type="entry name" value="P-loop containing nucleoside triphosphate hydrolases"/>
    <property type="match status" value="1"/>
</dbReference>
<dbReference type="PANTHER" id="PTHR19229:SF250">
    <property type="entry name" value="ABC TRANSPORTER DOMAIN-CONTAINING PROTEIN-RELATED"/>
    <property type="match status" value="1"/>
</dbReference>
<name>A0ABP0VB87_9BRYO</name>
<comment type="caution">
    <text evidence="3">The sequence shown here is derived from an EMBL/GenBank/DDBJ whole genome shotgun (WGS) entry which is preliminary data.</text>
</comment>
<sequence length="156" mass="17356">KTTTMSILTGLFPPSTGTAILNGFDIRTDMDSIRSSLGICPQFDVLFDELTVEEHLLFYCKLKNFDPTLASAEIKTMIELLGLEDKQKSQSNTLSGGMKRKLSVGMALVGKSKIVILDEPTSGMDVYARRFTWDLLLAEKAERTILLSTHFMEEAD</sequence>
<evidence type="ECO:0000313" key="4">
    <source>
        <dbReference type="Proteomes" id="UP001497444"/>
    </source>
</evidence>
<proteinExistence type="inferred from homology"/>
<dbReference type="InterPro" id="IPR026082">
    <property type="entry name" value="ABCA"/>
</dbReference>
<organism evidence="3 4">
    <name type="scientific">Sphagnum jensenii</name>
    <dbReference type="NCBI Taxonomy" id="128206"/>
    <lineage>
        <taxon>Eukaryota</taxon>
        <taxon>Viridiplantae</taxon>
        <taxon>Streptophyta</taxon>
        <taxon>Embryophyta</taxon>
        <taxon>Bryophyta</taxon>
        <taxon>Sphagnophytina</taxon>
        <taxon>Sphagnopsida</taxon>
        <taxon>Sphagnales</taxon>
        <taxon>Sphagnaceae</taxon>
        <taxon>Sphagnum</taxon>
    </lineage>
</organism>
<feature type="non-terminal residue" evidence="3">
    <location>
        <position position="156"/>
    </location>
</feature>
<protein>
    <recommendedName>
        <fullName evidence="2">ABC transporter domain-containing protein</fullName>
    </recommendedName>
</protein>
<dbReference type="EMBL" id="CAXAQS010000371">
    <property type="protein sequence ID" value="CAK9251387.1"/>
    <property type="molecule type" value="Genomic_DNA"/>
</dbReference>
<dbReference type="PANTHER" id="PTHR19229">
    <property type="entry name" value="ATP-BINDING CASSETTE TRANSPORTER SUBFAMILY A ABCA"/>
    <property type="match status" value="1"/>
</dbReference>
<keyword evidence="4" id="KW-1185">Reference proteome</keyword>